<evidence type="ECO:0000256" key="4">
    <source>
        <dbReference type="ARBA" id="ARBA00022833"/>
    </source>
</evidence>
<reference evidence="7" key="2">
    <citation type="submission" date="2020-05" db="UniProtKB">
        <authorList>
            <consortium name="EnsemblMetazoa"/>
        </authorList>
    </citation>
    <scope>IDENTIFICATION</scope>
    <source>
        <strain evidence="7">IAEA</strain>
    </source>
</reference>
<name>A0A1B0AQZ9_9MUSC</name>
<dbReference type="GO" id="GO:0008270">
    <property type="term" value="F:zinc ion binding"/>
    <property type="evidence" value="ECO:0007669"/>
    <property type="project" value="UniProtKB-KW"/>
</dbReference>
<evidence type="ECO:0000256" key="1">
    <source>
        <dbReference type="ARBA" id="ARBA00022723"/>
    </source>
</evidence>
<dbReference type="Proteomes" id="UP000092460">
    <property type="component" value="Unassembled WGS sequence"/>
</dbReference>
<accession>A0A1B0AQZ9</accession>
<dbReference type="GO" id="GO:0000978">
    <property type="term" value="F:RNA polymerase II cis-regulatory region sequence-specific DNA binding"/>
    <property type="evidence" value="ECO:0007669"/>
    <property type="project" value="TreeGrafter"/>
</dbReference>
<dbReference type="VEuPathDB" id="VectorBase:GPPI005398"/>
<dbReference type="FunFam" id="3.30.160.60:FF:000702">
    <property type="entry name" value="Transcription factor E4F1 isoform 1"/>
    <property type="match status" value="1"/>
</dbReference>
<keyword evidence="1" id="KW-0479">Metal-binding</keyword>
<dbReference type="PROSITE" id="PS00028">
    <property type="entry name" value="ZINC_FINGER_C2H2_1"/>
    <property type="match status" value="7"/>
</dbReference>
<dbReference type="Pfam" id="PF00096">
    <property type="entry name" value="zf-C2H2"/>
    <property type="match status" value="4"/>
</dbReference>
<organism evidence="7 8">
    <name type="scientific">Glossina palpalis gambiensis</name>
    <dbReference type="NCBI Taxonomy" id="67801"/>
    <lineage>
        <taxon>Eukaryota</taxon>
        <taxon>Metazoa</taxon>
        <taxon>Ecdysozoa</taxon>
        <taxon>Arthropoda</taxon>
        <taxon>Hexapoda</taxon>
        <taxon>Insecta</taxon>
        <taxon>Pterygota</taxon>
        <taxon>Neoptera</taxon>
        <taxon>Endopterygota</taxon>
        <taxon>Diptera</taxon>
        <taxon>Brachycera</taxon>
        <taxon>Muscomorpha</taxon>
        <taxon>Hippoboscoidea</taxon>
        <taxon>Glossinidae</taxon>
        <taxon>Glossina</taxon>
    </lineage>
</organism>
<protein>
    <recommendedName>
        <fullName evidence="6">C2H2-type domain-containing protein</fullName>
    </recommendedName>
</protein>
<feature type="domain" description="C2H2-type" evidence="6">
    <location>
        <begin position="91"/>
        <end position="119"/>
    </location>
</feature>
<dbReference type="InterPro" id="IPR050329">
    <property type="entry name" value="GLI_C2H2-zinc-finger"/>
</dbReference>
<dbReference type="FunFam" id="3.30.160.60:FF:001818">
    <property type="entry name" value="GDNF-inducible zinc finger protein 1 isoform X1"/>
    <property type="match status" value="1"/>
</dbReference>
<keyword evidence="2" id="KW-0677">Repeat</keyword>
<dbReference type="GO" id="GO:0045944">
    <property type="term" value="P:positive regulation of transcription by RNA polymerase II"/>
    <property type="evidence" value="ECO:0007669"/>
    <property type="project" value="UniProtKB-ARBA"/>
</dbReference>
<dbReference type="PANTHER" id="PTHR19818">
    <property type="entry name" value="ZINC FINGER PROTEIN ZIC AND GLI"/>
    <property type="match status" value="1"/>
</dbReference>
<evidence type="ECO:0000256" key="2">
    <source>
        <dbReference type="ARBA" id="ARBA00022737"/>
    </source>
</evidence>
<dbReference type="FunFam" id="3.30.160.60:FF:000688">
    <property type="entry name" value="zinc finger protein 197 isoform X1"/>
    <property type="match status" value="1"/>
</dbReference>
<evidence type="ECO:0000256" key="5">
    <source>
        <dbReference type="PROSITE-ProRule" id="PRU00042"/>
    </source>
</evidence>
<dbReference type="AlphaFoldDB" id="A0A1B0AQZ9"/>
<evidence type="ECO:0000259" key="6">
    <source>
        <dbReference type="PROSITE" id="PS50157"/>
    </source>
</evidence>
<dbReference type="GO" id="GO:0000981">
    <property type="term" value="F:DNA-binding transcription factor activity, RNA polymerase II-specific"/>
    <property type="evidence" value="ECO:0007669"/>
    <property type="project" value="TreeGrafter"/>
</dbReference>
<dbReference type="EMBL" id="JXJN01002187">
    <property type="status" value="NOT_ANNOTATED_CDS"/>
    <property type="molecule type" value="Genomic_DNA"/>
</dbReference>
<sequence length="801" mass="90526">MLSKSHIKKQCLKTVRIIRQSRDFREPIAADVCSHSGFVLAKFTEPKNIGEGSRLQLICTKCNGIFGNENELKDHYKAQHHYSKSWKDIIYRCKRCKKSLKSYRSVRRHFREAHSDKVYNCQKCSASFKYKHNLKYHLAKHDNRKPFKCTYCDKAFVLRYELLIHIRIHTGEKPYKCQVCNLAFAHRSNFVRHFRLHDISKSGRKTLESFKNAADAPTNLNVGCGKDALKNKIFTEDLGQIPSSENNFINNTNSPEGISLDIKPINVLDANNHNVSGSATIVRKANGSVAIKKYEQTTGERSLLKKNFRLELNSHNSAQSSHSPVRLISKISWPLENPSNFIRAEKLCDIVKSNSSENFSINIECVKALNSNEDFTKTTGCAEDKILIRKDFTCPTSSDLPQTVCATSSDAFTYAKLSKNFNSESHNANLEMLQSSLQSLVLKRNGEDNKQLNVDALSVDNVQNSLNQVKPKQLFTNAIVPRSSKLLPPHTCSSKHLTNSGNSILLNRNIMGDNALAQLMPTSILKTVESAPLPEPATGGRNLPVISHFHSPVSVEKENVVKLNLKHACNERLLAEQFRDESGNYIFSNESTNSKERIQQETSCKSESFTNQTVETSMLPGKPLVTDVKLLPAVDVNEFCSFRNEMKVSTLRIYKFQCSKCLKYFEKKSALNRHWRTHTGEKPYQCNLCPKSFADPSNYKKHKLLHRNAAKALKISKPIAKISTASCIFDDIDADRLEDKQGVQSINNMNEDDSSVGSMGTSLLQNILDNVIYRDDILENIRENLNLSLNSIETKVIVKKL</sequence>
<proteinExistence type="predicted"/>
<dbReference type="InterPro" id="IPR013087">
    <property type="entry name" value="Znf_C2H2_type"/>
</dbReference>
<dbReference type="InterPro" id="IPR036236">
    <property type="entry name" value="Znf_C2H2_sf"/>
</dbReference>
<feature type="domain" description="C2H2-type" evidence="6">
    <location>
        <begin position="175"/>
        <end position="202"/>
    </location>
</feature>
<dbReference type="FunFam" id="3.30.160.60:FF:000065">
    <property type="entry name" value="B-cell CLL/lymphoma 6, member B"/>
    <property type="match status" value="1"/>
</dbReference>
<keyword evidence="3 5" id="KW-0863">Zinc-finger</keyword>
<dbReference type="SUPFAM" id="SSF57667">
    <property type="entry name" value="beta-beta-alpha zinc fingers"/>
    <property type="match status" value="3"/>
</dbReference>
<feature type="domain" description="C2H2-type" evidence="6">
    <location>
        <begin position="684"/>
        <end position="711"/>
    </location>
</feature>
<dbReference type="Gene3D" id="3.30.160.60">
    <property type="entry name" value="Classic Zinc Finger"/>
    <property type="match status" value="6"/>
</dbReference>
<evidence type="ECO:0000313" key="7">
    <source>
        <dbReference type="EnsemblMetazoa" id="GPPI005398-PA"/>
    </source>
</evidence>
<dbReference type="PANTHER" id="PTHR19818:SF139">
    <property type="entry name" value="PAIR-RULE PROTEIN ODD-PAIRED"/>
    <property type="match status" value="1"/>
</dbReference>
<dbReference type="GO" id="GO:0030674">
    <property type="term" value="F:protein-macromolecule adaptor activity"/>
    <property type="evidence" value="ECO:0007669"/>
    <property type="project" value="UniProtKB-ARBA"/>
</dbReference>
<feature type="domain" description="C2H2-type" evidence="6">
    <location>
        <begin position="119"/>
        <end position="146"/>
    </location>
</feature>
<keyword evidence="4" id="KW-0862">Zinc</keyword>
<evidence type="ECO:0000313" key="8">
    <source>
        <dbReference type="Proteomes" id="UP000092460"/>
    </source>
</evidence>
<feature type="domain" description="C2H2-type" evidence="6">
    <location>
        <begin position="57"/>
        <end position="85"/>
    </location>
</feature>
<keyword evidence="8" id="KW-1185">Reference proteome</keyword>
<dbReference type="GO" id="GO:0005634">
    <property type="term" value="C:nucleus"/>
    <property type="evidence" value="ECO:0007669"/>
    <property type="project" value="UniProtKB-ARBA"/>
</dbReference>
<dbReference type="PROSITE" id="PS50157">
    <property type="entry name" value="ZINC_FINGER_C2H2_2"/>
    <property type="match status" value="7"/>
</dbReference>
<dbReference type="SMART" id="SM00355">
    <property type="entry name" value="ZnF_C2H2"/>
    <property type="match status" value="7"/>
</dbReference>
<feature type="domain" description="C2H2-type" evidence="6">
    <location>
        <begin position="656"/>
        <end position="683"/>
    </location>
</feature>
<dbReference type="EnsemblMetazoa" id="GPPI005398-RA">
    <property type="protein sequence ID" value="GPPI005398-PA"/>
    <property type="gene ID" value="GPPI005398"/>
</dbReference>
<dbReference type="STRING" id="67801.A0A1B0AQZ9"/>
<reference evidence="8" key="1">
    <citation type="submission" date="2015-01" db="EMBL/GenBank/DDBJ databases">
        <authorList>
            <person name="Aksoy S."/>
            <person name="Warren W."/>
            <person name="Wilson R.K."/>
        </authorList>
    </citation>
    <scope>NUCLEOTIDE SEQUENCE [LARGE SCALE GENOMIC DNA]</scope>
    <source>
        <strain evidence="8">IAEA</strain>
    </source>
</reference>
<feature type="domain" description="C2H2-type" evidence="6">
    <location>
        <begin position="147"/>
        <end position="174"/>
    </location>
</feature>
<evidence type="ECO:0000256" key="3">
    <source>
        <dbReference type="ARBA" id="ARBA00022771"/>
    </source>
</evidence>